<keyword evidence="1" id="KW-0812">Transmembrane</keyword>
<keyword evidence="3" id="KW-1185">Reference proteome</keyword>
<dbReference type="NCBIfam" id="TIGR02532">
    <property type="entry name" value="IV_pilin_GFxxxE"/>
    <property type="match status" value="1"/>
</dbReference>
<keyword evidence="1" id="KW-1133">Transmembrane helix</keyword>
<dbReference type="InterPro" id="IPR012902">
    <property type="entry name" value="N_methyl_site"/>
</dbReference>
<dbReference type="InterPro" id="IPR032092">
    <property type="entry name" value="PilW"/>
</dbReference>
<dbReference type="PROSITE" id="PS00409">
    <property type="entry name" value="PROKAR_NTER_METHYL"/>
    <property type="match status" value="1"/>
</dbReference>
<accession>A0A1M5L628</accession>
<dbReference type="STRING" id="634436.SAMN05216361_2538"/>
<feature type="transmembrane region" description="Helical" evidence="1">
    <location>
        <begin position="12"/>
        <end position="31"/>
    </location>
</feature>
<protein>
    <submittedName>
        <fullName evidence="2">Type IV pilus assembly protein PilW</fullName>
    </submittedName>
</protein>
<dbReference type="AlphaFoldDB" id="A0A1M5L628"/>
<evidence type="ECO:0000313" key="3">
    <source>
        <dbReference type="Proteomes" id="UP000184520"/>
    </source>
</evidence>
<dbReference type="OrthoDB" id="5296662at2"/>
<dbReference type="EMBL" id="FQWD01000004">
    <property type="protein sequence ID" value="SHG60420.1"/>
    <property type="molecule type" value="Genomic_DNA"/>
</dbReference>
<evidence type="ECO:0000256" key="1">
    <source>
        <dbReference type="SAM" id="Phobius"/>
    </source>
</evidence>
<gene>
    <name evidence="2" type="ORF">SAMN05216361_2538</name>
</gene>
<dbReference type="Pfam" id="PF07963">
    <property type="entry name" value="N_methyl"/>
    <property type="match status" value="1"/>
</dbReference>
<keyword evidence="1" id="KW-0472">Membrane</keyword>
<name>A0A1M5L628_9ALTE</name>
<reference evidence="3" key="1">
    <citation type="submission" date="2016-11" db="EMBL/GenBank/DDBJ databases">
        <authorList>
            <person name="Varghese N."/>
            <person name="Submissions S."/>
        </authorList>
    </citation>
    <scope>NUCLEOTIDE SEQUENCE [LARGE SCALE GENOMIC DNA]</scope>
    <source>
        <strain evidence="3">CGMCC 1.8995</strain>
    </source>
</reference>
<organism evidence="2 3">
    <name type="scientific">Marisediminitalea aggregata</name>
    <dbReference type="NCBI Taxonomy" id="634436"/>
    <lineage>
        <taxon>Bacteria</taxon>
        <taxon>Pseudomonadati</taxon>
        <taxon>Pseudomonadota</taxon>
        <taxon>Gammaproteobacteria</taxon>
        <taxon>Alteromonadales</taxon>
        <taxon>Alteromonadaceae</taxon>
        <taxon>Marisediminitalea</taxon>
    </lineage>
</organism>
<dbReference type="RefSeq" id="WP_084526496.1">
    <property type="nucleotide sequence ID" value="NZ_FQWD01000004.1"/>
</dbReference>
<sequence>MRAQSGFSLVELMISMLLGLMLTVGVIQVLVSTRATNTLNQAIAEVQESGRYISMRLQEELMEAGRYDTTVSSVDNSVDLLLEASFVQSQPIALPGDYNAQATVGSTEGSSTNSDEVVVNLLAGEDCTGNSFGLVSPQEMHVVNRYFVDGDQLKCIGYSGRYLRGLVGNSTPSSEVVILDNVASFQVEYGLSDDVNNNNSQVVQFVDASQLAAARLANQQVVSVRIELLLKSEPTNIQNTATNQVRLLSEAPLTLDVKHYYQVFAVSVALRNSLNYVGSAAL</sequence>
<proteinExistence type="predicted"/>
<dbReference type="Proteomes" id="UP000184520">
    <property type="component" value="Unassembled WGS sequence"/>
</dbReference>
<dbReference type="GO" id="GO:0043683">
    <property type="term" value="P:type IV pilus assembly"/>
    <property type="evidence" value="ECO:0007669"/>
    <property type="project" value="InterPro"/>
</dbReference>
<dbReference type="Pfam" id="PF16074">
    <property type="entry name" value="PilW"/>
    <property type="match status" value="1"/>
</dbReference>
<evidence type="ECO:0000313" key="2">
    <source>
        <dbReference type="EMBL" id="SHG60420.1"/>
    </source>
</evidence>